<dbReference type="Pfam" id="PF00583">
    <property type="entry name" value="Acetyltransf_1"/>
    <property type="match status" value="1"/>
</dbReference>
<evidence type="ECO:0000256" key="1">
    <source>
        <dbReference type="ARBA" id="ARBA00022679"/>
    </source>
</evidence>
<gene>
    <name evidence="5" type="ORF">JCM19274_4256</name>
    <name evidence="4" type="ORF">JCM19300_2491</name>
</gene>
<dbReference type="OrthoDB" id="9803233at2"/>
<evidence type="ECO:0000313" key="5">
    <source>
        <dbReference type="EMBL" id="GAL79171.1"/>
    </source>
</evidence>
<dbReference type="InterPro" id="IPR050832">
    <property type="entry name" value="Bact_Acetyltransf"/>
</dbReference>
<evidence type="ECO:0000313" key="7">
    <source>
        <dbReference type="Proteomes" id="UP000029644"/>
    </source>
</evidence>
<keyword evidence="2" id="KW-0012">Acyltransferase</keyword>
<dbReference type="InterPro" id="IPR000182">
    <property type="entry name" value="GNAT_dom"/>
</dbReference>
<evidence type="ECO:0000256" key="2">
    <source>
        <dbReference type="ARBA" id="ARBA00023315"/>
    </source>
</evidence>
<dbReference type="SUPFAM" id="SSF55729">
    <property type="entry name" value="Acyl-CoA N-acyltransferases (Nat)"/>
    <property type="match status" value="1"/>
</dbReference>
<dbReference type="GO" id="GO:0016747">
    <property type="term" value="F:acyltransferase activity, transferring groups other than amino-acyl groups"/>
    <property type="evidence" value="ECO:0007669"/>
    <property type="project" value="InterPro"/>
</dbReference>
<name>A0A090VEH5_9FLAO</name>
<dbReference type="PANTHER" id="PTHR43877:SF2">
    <property type="entry name" value="AMINOALKYLPHOSPHONATE N-ACETYLTRANSFERASE-RELATED"/>
    <property type="match status" value="1"/>
</dbReference>
<proteinExistence type="predicted"/>
<reference evidence="6 7" key="1">
    <citation type="journal article" date="2014" name="Genome Announc.">
        <title>Draft Genome Sequences of Marine Flavobacterium Algibacter lectus Strains SS8 and NR4.</title>
        <authorList>
            <person name="Takatani N."/>
            <person name="Nakanishi M."/>
            <person name="Meirelles P."/>
            <person name="Mino S."/>
            <person name="Suda W."/>
            <person name="Oshima K."/>
            <person name="Hattori M."/>
            <person name="Ohkuma M."/>
            <person name="Hosokawa M."/>
            <person name="Miyashita K."/>
            <person name="Thompson F.L."/>
            <person name="Niwa A."/>
            <person name="Sawabe T."/>
            <person name="Sawabe T."/>
        </authorList>
    </citation>
    <scope>NUCLEOTIDE SEQUENCE [LARGE SCALE GENOMIC DNA]</scope>
    <source>
        <strain evidence="5">JCM 19274</strain>
        <strain evidence="4 7">JCM 19300</strain>
        <strain evidence="6">JCM19274</strain>
    </source>
</reference>
<dbReference type="PROSITE" id="PS51186">
    <property type="entry name" value="GNAT"/>
    <property type="match status" value="1"/>
</dbReference>
<dbReference type="AlphaFoldDB" id="A0A090VEH5"/>
<dbReference type="CDD" id="cd04301">
    <property type="entry name" value="NAT_SF"/>
    <property type="match status" value="1"/>
</dbReference>
<evidence type="ECO:0000313" key="4">
    <source>
        <dbReference type="EMBL" id="GAL62438.1"/>
    </source>
</evidence>
<dbReference type="EMBL" id="BBNU01000005">
    <property type="protein sequence ID" value="GAL79171.1"/>
    <property type="molecule type" value="Genomic_DNA"/>
</dbReference>
<dbReference type="Proteomes" id="UP000029643">
    <property type="component" value="Unassembled WGS sequence"/>
</dbReference>
<protein>
    <submittedName>
        <fullName evidence="4">Histone acetyltransferase HPA2 and related acetyltransferases</fullName>
    </submittedName>
</protein>
<dbReference type="PANTHER" id="PTHR43877">
    <property type="entry name" value="AMINOALKYLPHOSPHONATE N-ACETYLTRANSFERASE-RELATED-RELATED"/>
    <property type="match status" value="1"/>
</dbReference>
<dbReference type="RefSeq" id="WP_042497011.1">
    <property type="nucleotide sequence ID" value="NZ_BBNQ01000006.1"/>
</dbReference>
<sequence>MISIKRTNSNDLDFQKLVEALDIDLGAYYKDEKQFYGKLNNIDEIKYAVVVYDENNNPNGCGGIKAFSEDEVEVKRMFVPVEFRGKGVAKLVLEALEDWSVELGFKKCILETLKEKPYAIRFYEKNNYHTIPNFGDYVKAKNSICFAKNLK</sequence>
<dbReference type="Gene3D" id="3.40.630.30">
    <property type="match status" value="1"/>
</dbReference>
<organism evidence="4 7">
    <name type="scientific">Algibacter lectus</name>
    <dbReference type="NCBI Taxonomy" id="221126"/>
    <lineage>
        <taxon>Bacteria</taxon>
        <taxon>Pseudomonadati</taxon>
        <taxon>Bacteroidota</taxon>
        <taxon>Flavobacteriia</taxon>
        <taxon>Flavobacteriales</taxon>
        <taxon>Flavobacteriaceae</taxon>
        <taxon>Algibacter</taxon>
    </lineage>
</organism>
<feature type="domain" description="N-acetyltransferase" evidence="3">
    <location>
        <begin position="7"/>
        <end position="151"/>
    </location>
</feature>
<dbReference type="Proteomes" id="UP000029644">
    <property type="component" value="Unassembled WGS sequence"/>
</dbReference>
<evidence type="ECO:0000313" key="6">
    <source>
        <dbReference type="Proteomes" id="UP000029643"/>
    </source>
</evidence>
<keyword evidence="1 4" id="KW-0808">Transferase</keyword>
<dbReference type="InterPro" id="IPR016181">
    <property type="entry name" value="Acyl_CoA_acyltransferase"/>
</dbReference>
<dbReference type="EMBL" id="BBNQ01000006">
    <property type="protein sequence ID" value="GAL62438.1"/>
    <property type="molecule type" value="Genomic_DNA"/>
</dbReference>
<dbReference type="STRING" id="221126.SAMN04489722_108128"/>
<accession>A0A090VEH5</accession>
<comment type="caution">
    <text evidence="4">The sequence shown here is derived from an EMBL/GenBank/DDBJ whole genome shotgun (WGS) entry which is preliminary data.</text>
</comment>
<evidence type="ECO:0000259" key="3">
    <source>
        <dbReference type="PROSITE" id="PS51186"/>
    </source>
</evidence>